<gene>
    <name evidence="1" type="ORF">IT882_10840</name>
</gene>
<dbReference type="EMBL" id="CP064760">
    <property type="protein sequence ID" value="QPE03775.1"/>
    <property type="molecule type" value="Genomic_DNA"/>
</dbReference>
<organism evidence="1 2">
    <name type="scientific">Microbacterium schleiferi</name>
    <dbReference type="NCBI Taxonomy" id="69362"/>
    <lineage>
        <taxon>Bacteria</taxon>
        <taxon>Bacillati</taxon>
        <taxon>Actinomycetota</taxon>
        <taxon>Actinomycetes</taxon>
        <taxon>Micrococcales</taxon>
        <taxon>Microbacteriaceae</taxon>
        <taxon>Microbacterium</taxon>
    </lineage>
</organism>
<dbReference type="AlphaFoldDB" id="A0A7S8MWH2"/>
<accession>A0A7S8MWH2</accession>
<proteinExistence type="predicted"/>
<evidence type="ECO:0000313" key="1">
    <source>
        <dbReference type="EMBL" id="QPE03775.1"/>
    </source>
</evidence>
<keyword evidence="2" id="KW-1185">Reference proteome</keyword>
<evidence type="ECO:0000313" key="2">
    <source>
        <dbReference type="Proteomes" id="UP000594480"/>
    </source>
</evidence>
<reference evidence="1 2" key="1">
    <citation type="submission" date="2020-11" db="EMBL/GenBank/DDBJ databases">
        <title>Amino acid is mineralized and recycled by bacteria in oceanic microbiome.</title>
        <authorList>
            <person name="Zheng L.Y."/>
        </authorList>
    </citation>
    <scope>NUCLEOTIDE SEQUENCE [LARGE SCALE GENOMIC DNA]</scope>
    <source>
        <strain evidence="1 2">A32-1</strain>
    </source>
</reference>
<dbReference type="KEGG" id="msf:IT882_10840"/>
<dbReference type="Proteomes" id="UP000594480">
    <property type="component" value="Chromosome"/>
</dbReference>
<protein>
    <submittedName>
        <fullName evidence="1">Uncharacterized protein</fullName>
    </submittedName>
</protein>
<sequence>MIQGIGIEVTFEPPVPFTDEWLDAVYISLEKNMAIVSIDMFVDEATGKIRFTLGIDNAFESEEFSEDVARDAMEKAFADAAGPNVVNEKNELTASKVAVFA</sequence>
<name>A0A7S8MWH2_9MICO</name>
<dbReference type="RefSeq" id="WP_195691866.1">
    <property type="nucleotide sequence ID" value="NZ_CP064760.1"/>
</dbReference>